<dbReference type="Pfam" id="PF13144">
    <property type="entry name" value="ChapFlgA"/>
    <property type="match status" value="1"/>
</dbReference>
<dbReference type="InterPro" id="IPR017585">
    <property type="entry name" value="SAF_FlgA"/>
</dbReference>
<reference evidence="3 4" key="1">
    <citation type="submission" date="2020-07" db="EMBL/GenBank/DDBJ databases">
        <title>Transfer of Campylobacter canadensis to the novel genus Avispirillum gen. nov., that also includes two novel species recovered from migratory waterfowl: Avispirillum anseris sp. nov. and Avispirillum brantae sp. nov.</title>
        <authorList>
            <person name="Miller W.G."/>
            <person name="Chapman M.H."/>
            <person name="Yee E."/>
            <person name="Inglis G.D."/>
        </authorList>
    </citation>
    <scope>NUCLEOTIDE SEQUENCE [LARGE SCALE GENOMIC DNA]</scope>
    <source>
        <strain evidence="3 4">L283</strain>
    </source>
</reference>
<evidence type="ECO:0000259" key="2">
    <source>
        <dbReference type="Pfam" id="PF13144"/>
    </source>
</evidence>
<keyword evidence="1" id="KW-1005">Bacterial flagellum biogenesis</keyword>
<dbReference type="PANTHER" id="PTHR36307:SF1">
    <property type="entry name" value="FLAGELLA BASAL BODY P-RING FORMATION PROTEIN FLGA"/>
    <property type="match status" value="1"/>
</dbReference>
<feature type="signal peptide" evidence="1">
    <location>
        <begin position="1"/>
        <end position="16"/>
    </location>
</feature>
<evidence type="ECO:0000313" key="4">
    <source>
        <dbReference type="Proteomes" id="UP000786183"/>
    </source>
</evidence>
<evidence type="ECO:0000313" key="3">
    <source>
        <dbReference type="EMBL" id="MBZ7987002.1"/>
    </source>
</evidence>
<comment type="function">
    <text evidence="1">Involved in the assembly process of the P-ring formation. It may associate with FlgF on the rod constituting a structure essential for the P-ring assembly or may act as a modulator protein for the P-ring assembly.</text>
</comment>
<comment type="caution">
    <text evidence="3">The sequence shown here is derived from an EMBL/GenBank/DDBJ whole genome shotgun (WGS) entry which is preliminary data.</text>
</comment>
<dbReference type="EMBL" id="JACGBB010000004">
    <property type="protein sequence ID" value="MBZ7987002.1"/>
    <property type="molecule type" value="Genomic_DNA"/>
</dbReference>
<keyword evidence="3" id="KW-0969">Cilium</keyword>
<feature type="domain" description="Flagella basal body P-ring formation protein FlgA SAF" evidence="2">
    <location>
        <begin position="83"/>
        <end position="202"/>
    </location>
</feature>
<organism evidence="3 4">
    <name type="scientific">Campylobacter canadensis</name>
    <dbReference type="NCBI Taxonomy" id="449520"/>
    <lineage>
        <taxon>Bacteria</taxon>
        <taxon>Pseudomonadati</taxon>
        <taxon>Campylobacterota</taxon>
        <taxon>Epsilonproteobacteria</taxon>
        <taxon>Campylobacterales</taxon>
        <taxon>Campylobacteraceae</taxon>
        <taxon>Campylobacter</taxon>
    </lineage>
</organism>
<sequence length="203" mass="22514">MKIIYSILALCLSLNAASLKEQLAKSFLAQKINLNIVSIQIKPENDDNCILSSAVKLNTQGIFRAICNNQNKQFSYTLNATSKVLILKRNIAKDEAISLSDVLQKNIAFKQAPNDALSMLDENSYAKSFLKANTILTQNKLKPNYVINKEDSVVGIIDDGNLSVFIDLTALQNGVKGQRIRLKNSDGKVIYGEILNNKQVLIR</sequence>
<dbReference type="InterPro" id="IPR039246">
    <property type="entry name" value="Flagellar_FlgA"/>
</dbReference>
<dbReference type="CDD" id="cd11614">
    <property type="entry name" value="SAF_CpaB_FlgA_like"/>
    <property type="match status" value="1"/>
</dbReference>
<keyword evidence="4" id="KW-1185">Reference proteome</keyword>
<dbReference type="Proteomes" id="UP000786183">
    <property type="component" value="Unassembled WGS sequence"/>
</dbReference>
<proteinExistence type="inferred from homology"/>
<keyword evidence="3" id="KW-0282">Flagellum</keyword>
<name>A0ABS7WQG5_9BACT</name>
<keyword evidence="1" id="KW-0732">Signal</keyword>
<comment type="subcellular location">
    <subcellularLocation>
        <location evidence="1">Periplasm</location>
    </subcellularLocation>
</comment>
<dbReference type="NCBIfam" id="TIGR03170">
    <property type="entry name" value="flgA_cterm"/>
    <property type="match status" value="1"/>
</dbReference>
<keyword evidence="1" id="KW-0574">Periplasm</keyword>
<keyword evidence="3" id="KW-0966">Cell projection</keyword>
<gene>
    <name evidence="3" type="primary">flgA</name>
    <name evidence="3" type="ORF">AVCANL283_02560</name>
</gene>
<dbReference type="PANTHER" id="PTHR36307">
    <property type="entry name" value="FLAGELLA BASAL BODY P-RING FORMATION PROTEIN FLGA"/>
    <property type="match status" value="1"/>
</dbReference>
<accession>A0ABS7WQG5</accession>
<comment type="similarity">
    <text evidence="1">Belongs to the FlgA family.</text>
</comment>
<dbReference type="Gene3D" id="2.30.30.760">
    <property type="match status" value="1"/>
</dbReference>
<evidence type="ECO:0000256" key="1">
    <source>
        <dbReference type="RuleBase" id="RU362063"/>
    </source>
</evidence>
<protein>
    <recommendedName>
        <fullName evidence="1">Flagella basal body P-ring formation protein FlgA</fullName>
    </recommendedName>
</protein>
<dbReference type="RefSeq" id="WP_172233177.1">
    <property type="nucleotide sequence ID" value="NZ_CP035946.1"/>
</dbReference>
<feature type="chain" id="PRO_5044972964" description="Flagella basal body P-ring formation protein FlgA" evidence="1">
    <location>
        <begin position="17"/>
        <end position="203"/>
    </location>
</feature>